<keyword evidence="6" id="KW-1185">Reference proteome</keyword>
<comment type="similarity">
    <text evidence="1 2">Belongs to the GST superfamily.</text>
</comment>
<gene>
    <name evidence="5" type="ORF">BJX66DRAFT_309270</name>
</gene>
<protein>
    <submittedName>
        <fullName evidence="5">Glutathione S-transferase</fullName>
    </submittedName>
</protein>
<dbReference type="InterPro" id="IPR050802">
    <property type="entry name" value="EF-GSTs"/>
</dbReference>
<dbReference type="SFLD" id="SFLDG00358">
    <property type="entry name" value="Main_(cytGST)"/>
    <property type="match status" value="1"/>
</dbReference>
<reference evidence="5 6" key="1">
    <citation type="submission" date="2024-07" db="EMBL/GenBank/DDBJ databases">
        <title>Section-level genome sequencing and comparative genomics of Aspergillus sections Usti and Cavernicolus.</title>
        <authorList>
            <consortium name="Lawrence Berkeley National Laboratory"/>
            <person name="Nybo J.L."/>
            <person name="Vesth T.C."/>
            <person name="Theobald S."/>
            <person name="Frisvad J.C."/>
            <person name="Larsen T.O."/>
            <person name="Kjaerboelling I."/>
            <person name="Rothschild-Mancinelli K."/>
            <person name="Lyhne E.K."/>
            <person name="Kogle M.E."/>
            <person name="Barry K."/>
            <person name="Clum A."/>
            <person name="Na H."/>
            <person name="Ledsgaard L."/>
            <person name="Lin J."/>
            <person name="Lipzen A."/>
            <person name="Kuo A."/>
            <person name="Riley R."/>
            <person name="Mondo S."/>
            <person name="Labutti K."/>
            <person name="Haridas S."/>
            <person name="Pangalinan J."/>
            <person name="Salamov A.A."/>
            <person name="Simmons B.A."/>
            <person name="Magnuson J.K."/>
            <person name="Chen J."/>
            <person name="Drula E."/>
            <person name="Henrissat B."/>
            <person name="Wiebenga A."/>
            <person name="Lubbers R.J."/>
            <person name="Gomes A.C."/>
            <person name="Makela M.R."/>
            <person name="Stajich J."/>
            <person name="Grigoriev I.V."/>
            <person name="Mortensen U.H."/>
            <person name="De Vries R.P."/>
            <person name="Baker S.E."/>
            <person name="Andersen M.R."/>
        </authorList>
    </citation>
    <scope>NUCLEOTIDE SEQUENCE [LARGE SCALE GENOMIC DNA]</scope>
    <source>
        <strain evidence="5 6">CBS 209.92</strain>
    </source>
</reference>
<feature type="domain" description="GST N-terminal" evidence="3">
    <location>
        <begin position="3"/>
        <end position="84"/>
    </location>
</feature>
<dbReference type="Proteomes" id="UP001610563">
    <property type="component" value="Unassembled WGS sequence"/>
</dbReference>
<dbReference type="Pfam" id="PF02798">
    <property type="entry name" value="GST_N"/>
    <property type="match status" value="1"/>
</dbReference>
<proteinExistence type="inferred from homology"/>
<evidence type="ECO:0000256" key="1">
    <source>
        <dbReference type="ARBA" id="ARBA00007409"/>
    </source>
</evidence>
<dbReference type="Pfam" id="PF00043">
    <property type="entry name" value="GST_C"/>
    <property type="match status" value="1"/>
</dbReference>
<evidence type="ECO:0000259" key="3">
    <source>
        <dbReference type="PROSITE" id="PS50404"/>
    </source>
</evidence>
<dbReference type="InterPro" id="IPR004046">
    <property type="entry name" value="GST_C"/>
</dbReference>
<dbReference type="PROSITE" id="PS50404">
    <property type="entry name" value="GST_NTER"/>
    <property type="match status" value="1"/>
</dbReference>
<dbReference type="SUPFAM" id="SSF52833">
    <property type="entry name" value="Thioredoxin-like"/>
    <property type="match status" value="1"/>
</dbReference>
<dbReference type="InterPro" id="IPR004045">
    <property type="entry name" value="Glutathione_S-Trfase_N"/>
</dbReference>
<evidence type="ECO:0000313" key="6">
    <source>
        <dbReference type="Proteomes" id="UP001610563"/>
    </source>
</evidence>
<comment type="caution">
    <text evidence="5">The sequence shown here is derived from an EMBL/GenBank/DDBJ whole genome shotgun (WGS) entry which is preliminary data.</text>
</comment>
<dbReference type="CDD" id="cd03044">
    <property type="entry name" value="GST_N_EF1Bgamma"/>
    <property type="match status" value="1"/>
</dbReference>
<dbReference type="Gene3D" id="3.40.30.10">
    <property type="entry name" value="Glutaredoxin"/>
    <property type="match status" value="1"/>
</dbReference>
<dbReference type="PANTHER" id="PTHR43986:SF10">
    <property type="entry name" value="ELONGATION FACTOR EEF-1B GAMMA SUBUNIT, PUTATIVE (AFU_ORTHOLOGUE AFUA_1G17120)-RELATED"/>
    <property type="match status" value="1"/>
</dbReference>
<dbReference type="SFLD" id="SFLDS00019">
    <property type="entry name" value="Glutathione_Transferase_(cytos"/>
    <property type="match status" value="1"/>
</dbReference>
<dbReference type="SUPFAM" id="SSF47616">
    <property type="entry name" value="GST C-terminal domain-like"/>
    <property type="match status" value="1"/>
</dbReference>
<dbReference type="InterPro" id="IPR036249">
    <property type="entry name" value="Thioredoxin-like_sf"/>
</dbReference>
<name>A0ABR4FY33_9EURO</name>
<organism evidence="5 6">
    <name type="scientific">Aspergillus keveii</name>
    <dbReference type="NCBI Taxonomy" id="714993"/>
    <lineage>
        <taxon>Eukaryota</taxon>
        <taxon>Fungi</taxon>
        <taxon>Dikarya</taxon>
        <taxon>Ascomycota</taxon>
        <taxon>Pezizomycotina</taxon>
        <taxon>Eurotiomycetes</taxon>
        <taxon>Eurotiomycetidae</taxon>
        <taxon>Eurotiales</taxon>
        <taxon>Aspergillaceae</taxon>
        <taxon>Aspergillus</taxon>
        <taxon>Aspergillus subgen. Nidulantes</taxon>
    </lineage>
</organism>
<dbReference type="InterPro" id="IPR040079">
    <property type="entry name" value="Glutathione_S-Trfase"/>
</dbReference>
<sequence length="223" mass="24212">MSSFGTLYSYPGNPRAAKIHAVANLSGLTITDGAFTMGETNRSEAFLSKFPLGKVPTFTSADGLNLFESGAIAAYVAENGPRREQLLGATPAERAAIRQWIDLAENELTTHSMTCLIPRLGYRKFDEGAEAFAIQCMERVLAVLENHLSAAAGGRKFIASESLSLADITIAQSLTWGFKLVLDAEVRGKYPAVVEYFKRVLASEGVKEAFGEPEFVEKRTVPQ</sequence>
<dbReference type="CDD" id="cd03181">
    <property type="entry name" value="GST_C_EF1Bgamma_like"/>
    <property type="match status" value="1"/>
</dbReference>
<evidence type="ECO:0000259" key="4">
    <source>
        <dbReference type="PROSITE" id="PS50405"/>
    </source>
</evidence>
<dbReference type="PROSITE" id="PS50405">
    <property type="entry name" value="GST_CTER"/>
    <property type="match status" value="1"/>
</dbReference>
<evidence type="ECO:0000313" key="5">
    <source>
        <dbReference type="EMBL" id="KAL2788184.1"/>
    </source>
</evidence>
<dbReference type="Gene3D" id="1.20.1050.10">
    <property type="match status" value="1"/>
</dbReference>
<feature type="domain" description="GST C-terminal" evidence="4">
    <location>
        <begin position="90"/>
        <end position="223"/>
    </location>
</feature>
<evidence type="ECO:0000256" key="2">
    <source>
        <dbReference type="RuleBase" id="RU003494"/>
    </source>
</evidence>
<dbReference type="InterPro" id="IPR036282">
    <property type="entry name" value="Glutathione-S-Trfase_C_sf"/>
</dbReference>
<dbReference type="PANTHER" id="PTHR43986">
    <property type="entry name" value="ELONGATION FACTOR 1-GAMMA"/>
    <property type="match status" value="1"/>
</dbReference>
<accession>A0ABR4FY33</accession>
<dbReference type="EMBL" id="JBFTWV010000083">
    <property type="protein sequence ID" value="KAL2788184.1"/>
    <property type="molecule type" value="Genomic_DNA"/>
</dbReference>
<dbReference type="InterPro" id="IPR010987">
    <property type="entry name" value="Glutathione-S-Trfase_C-like"/>
</dbReference>